<evidence type="ECO:0000313" key="3">
    <source>
        <dbReference type="Proteomes" id="UP000244005"/>
    </source>
</evidence>
<dbReference type="AlphaFoldDB" id="A0A2R6WYJ9"/>
<dbReference type="EMBL" id="KZ772720">
    <property type="protein sequence ID" value="PTQ38937.1"/>
    <property type="molecule type" value="Genomic_DNA"/>
</dbReference>
<evidence type="ECO:0000256" key="1">
    <source>
        <dbReference type="SAM" id="MobiDB-lite"/>
    </source>
</evidence>
<accession>A0A2R6WYJ9</accession>
<evidence type="ECO:0000313" key="2">
    <source>
        <dbReference type="EMBL" id="PTQ38937.1"/>
    </source>
</evidence>
<reference evidence="3" key="1">
    <citation type="journal article" date="2017" name="Cell">
        <title>Insights into land plant evolution garnered from the Marchantia polymorpha genome.</title>
        <authorList>
            <person name="Bowman J.L."/>
            <person name="Kohchi T."/>
            <person name="Yamato K.T."/>
            <person name="Jenkins J."/>
            <person name="Shu S."/>
            <person name="Ishizaki K."/>
            <person name="Yamaoka S."/>
            <person name="Nishihama R."/>
            <person name="Nakamura Y."/>
            <person name="Berger F."/>
            <person name="Adam C."/>
            <person name="Aki S.S."/>
            <person name="Althoff F."/>
            <person name="Araki T."/>
            <person name="Arteaga-Vazquez M.A."/>
            <person name="Balasubrmanian S."/>
            <person name="Barry K."/>
            <person name="Bauer D."/>
            <person name="Boehm C.R."/>
            <person name="Briginshaw L."/>
            <person name="Caballero-Perez J."/>
            <person name="Catarino B."/>
            <person name="Chen F."/>
            <person name="Chiyoda S."/>
            <person name="Chovatia M."/>
            <person name="Davies K.M."/>
            <person name="Delmans M."/>
            <person name="Demura T."/>
            <person name="Dierschke T."/>
            <person name="Dolan L."/>
            <person name="Dorantes-Acosta A.E."/>
            <person name="Eklund D.M."/>
            <person name="Florent S.N."/>
            <person name="Flores-Sandoval E."/>
            <person name="Fujiyama A."/>
            <person name="Fukuzawa H."/>
            <person name="Galik B."/>
            <person name="Grimanelli D."/>
            <person name="Grimwood J."/>
            <person name="Grossniklaus U."/>
            <person name="Hamada T."/>
            <person name="Haseloff J."/>
            <person name="Hetherington A.J."/>
            <person name="Higo A."/>
            <person name="Hirakawa Y."/>
            <person name="Hundley H.N."/>
            <person name="Ikeda Y."/>
            <person name="Inoue K."/>
            <person name="Inoue S.I."/>
            <person name="Ishida S."/>
            <person name="Jia Q."/>
            <person name="Kakita M."/>
            <person name="Kanazawa T."/>
            <person name="Kawai Y."/>
            <person name="Kawashima T."/>
            <person name="Kennedy M."/>
            <person name="Kinose K."/>
            <person name="Kinoshita T."/>
            <person name="Kohara Y."/>
            <person name="Koide E."/>
            <person name="Komatsu K."/>
            <person name="Kopischke S."/>
            <person name="Kubo M."/>
            <person name="Kyozuka J."/>
            <person name="Lagercrantz U."/>
            <person name="Lin S.S."/>
            <person name="Lindquist E."/>
            <person name="Lipzen A.M."/>
            <person name="Lu C.W."/>
            <person name="De Luna E."/>
            <person name="Martienssen R.A."/>
            <person name="Minamino N."/>
            <person name="Mizutani M."/>
            <person name="Mizutani M."/>
            <person name="Mochizuki N."/>
            <person name="Monte I."/>
            <person name="Mosher R."/>
            <person name="Nagasaki H."/>
            <person name="Nakagami H."/>
            <person name="Naramoto S."/>
            <person name="Nishitani K."/>
            <person name="Ohtani M."/>
            <person name="Okamoto T."/>
            <person name="Okumura M."/>
            <person name="Phillips J."/>
            <person name="Pollak B."/>
            <person name="Reinders A."/>
            <person name="Rovekamp M."/>
            <person name="Sano R."/>
            <person name="Sawa S."/>
            <person name="Schmid M.W."/>
            <person name="Shirakawa M."/>
            <person name="Solano R."/>
            <person name="Spunde A."/>
            <person name="Suetsugu N."/>
            <person name="Sugano S."/>
            <person name="Sugiyama A."/>
            <person name="Sun R."/>
            <person name="Suzuki Y."/>
            <person name="Takenaka M."/>
            <person name="Takezawa D."/>
            <person name="Tomogane H."/>
            <person name="Tsuzuki M."/>
            <person name="Ueda T."/>
            <person name="Umeda M."/>
            <person name="Ward J.M."/>
            <person name="Watanabe Y."/>
            <person name="Yazaki K."/>
            <person name="Yokoyama R."/>
            <person name="Yoshitake Y."/>
            <person name="Yotsui I."/>
            <person name="Zachgo S."/>
            <person name="Schmutz J."/>
        </authorList>
    </citation>
    <scope>NUCLEOTIDE SEQUENCE [LARGE SCALE GENOMIC DNA]</scope>
    <source>
        <strain evidence="3">Tak-1</strain>
    </source>
</reference>
<dbReference type="Gramene" id="Mp5g10220.1">
    <property type="protein sequence ID" value="Mp5g10220.1.cds1"/>
    <property type="gene ID" value="Mp5g10220"/>
</dbReference>
<feature type="region of interest" description="Disordered" evidence="1">
    <location>
        <begin position="39"/>
        <end position="58"/>
    </location>
</feature>
<keyword evidence="3" id="KW-1185">Reference proteome</keyword>
<organism evidence="2 3">
    <name type="scientific">Marchantia polymorpha</name>
    <name type="common">Common liverwort</name>
    <name type="synonym">Marchantia aquatica</name>
    <dbReference type="NCBI Taxonomy" id="3197"/>
    <lineage>
        <taxon>Eukaryota</taxon>
        <taxon>Viridiplantae</taxon>
        <taxon>Streptophyta</taxon>
        <taxon>Embryophyta</taxon>
        <taxon>Marchantiophyta</taxon>
        <taxon>Marchantiopsida</taxon>
        <taxon>Marchantiidae</taxon>
        <taxon>Marchantiales</taxon>
        <taxon>Marchantiaceae</taxon>
        <taxon>Marchantia</taxon>
    </lineage>
</organism>
<gene>
    <name evidence="2" type="ORF">MARPO_0048s0051</name>
</gene>
<proteinExistence type="predicted"/>
<protein>
    <submittedName>
        <fullName evidence="2">Uncharacterized protein</fullName>
    </submittedName>
</protein>
<dbReference type="Proteomes" id="UP000244005">
    <property type="component" value="Unassembled WGS sequence"/>
</dbReference>
<sequence>MECTGHYDIFSERREENRTAWSEKLRILLVEDAPNKGRACGLSRPHARPTQVASTETTPALQDNDVYHMQQQQQLHNIQMPQQQMSSLEYFVNFNAGGGGFNPVQATDASNSHPLMHLTDRSAEVTLHRASSSYTGTAARDFLSLTHNS</sequence>
<name>A0A2R6WYJ9_MARPO</name>